<proteinExistence type="predicted"/>
<keyword evidence="2" id="KW-1185">Reference proteome</keyword>
<reference evidence="1" key="1">
    <citation type="submission" date="2022-12" db="EMBL/GenBank/DDBJ databases">
        <title>Bacterial isolates from different developmental stages of Nematostella vectensis.</title>
        <authorList>
            <person name="Fraune S."/>
        </authorList>
    </citation>
    <scope>NUCLEOTIDE SEQUENCE</scope>
    <source>
        <strain evidence="1">G21630-S1</strain>
    </source>
</reference>
<dbReference type="EMBL" id="JAPWGY010000001">
    <property type="protein sequence ID" value="MCZ4279997.1"/>
    <property type="molecule type" value="Genomic_DNA"/>
</dbReference>
<organism evidence="1 2">
    <name type="scientific">Kiloniella laminariae</name>
    <dbReference type="NCBI Taxonomy" id="454162"/>
    <lineage>
        <taxon>Bacteria</taxon>
        <taxon>Pseudomonadati</taxon>
        <taxon>Pseudomonadota</taxon>
        <taxon>Alphaproteobacteria</taxon>
        <taxon>Rhodospirillales</taxon>
        <taxon>Kiloniellaceae</taxon>
        <taxon>Kiloniella</taxon>
    </lineage>
</organism>
<evidence type="ECO:0000313" key="2">
    <source>
        <dbReference type="Proteomes" id="UP001069802"/>
    </source>
</evidence>
<accession>A0ABT4LFX3</accession>
<protein>
    <recommendedName>
        <fullName evidence="3">Lipoprotein</fullName>
    </recommendedName>
</protein>
<name>A0ABT4LFX3_9PROT</name>
<dbReference type="RefSeq" id="WP_269422191.1">
    <property type="nucleotide sequence ID" value="NZ_JAPWGY010000001.1"/>
</dbReference>
<evidence type="ECO:0008006" key="3">
    <source>
        <dbReference type="Google" id="ProtNLM"/>
    </source>
</evidence>
<dbReference type="Proteomes" id="UP001069802">
    <property type="component" value="Unassembled WGS sequence"/>
</dbReference>
<sequence>MRLFLAPLLLTVFLTACQTLSDADRSSLAQLRNSVPTTSYNQAEKLKDDAFIQKIENKTFTHLPSRTLKQLQQTAVAFDPPGKAIYYQTCLDEIHSSEDRNGIADTFENVLRNPRLPADRKSFTRKVMNRIINYTPEEIETTCRCHAENSWNFTSTDKRPVFDKIVNGIDTTPEELSNILKKTDEEKASTLGMVCNIRALGLYEEMLSLR</sequence>
<gene>
    <name evidence="1" type="ORF">O4H49_04355</name>
</gene>
<evidence type="ECO:0000313" key="1">
    <source>
        <dbReference type="EMBL" id="MCZ4279997.1"/>
    </source>
</evidence>
<dbReference type="PROSITE" id="PS51257">
    <property type="entry name" value="PROKAR_LIPOPROTEIN"/>
    <property type="match status" value="1"/>
</dbReference>
<comment type="caution">
    <text evidence="1">The sequence shown here is derived from an EMBL/GenBank/DDBJ whole genome shotgun (WGS) entry which is preliminary data.</text>
</comment>